<reference evidence="3" key="1">
    <citation type="journal article" date="2005" name="Science">
        <title>Life at depth: Photobacterium profundum genome sequence and expression analysis.</title>
        <authorList>
            <person name="Vezzi A."/>
            <person name="Campanaro S."/>
            <person name="D'Angelo M."/>
            <person name="Simonato F."/>
            <person name="Vitulo N."/>
            <person name="Lauro F.M."/>
            <person name="Cestaro A."/>
            <person name="Malacrida G."/>
            <person name="Simionati B."/>
            <person name="Cannata N."/>
            <person name="Romualdi C."/>
            <person name="Bartlett D.H."/>
            <person name="Valle G."/>
        </authorList>
    </citation>
    <scope>NUCLEOTIDE SEQUENCE [LARGE SCALE GENOMIC DNA]</scope>
    <source>
        <strain evidence="3">ATCC BAA-1253 / SS9</strain>
    </source>
</reference>
<dbReference type="Proteomes" id="UP000000593">
    <property type="component" value="Chromosome 2"/>
</dbReference>
<dbReference type="InterPro" id="IPR036465">
    <property type="entry name" value="vWFA_dom_sf"/>
</dbReference>
<feature type="domain" description="VWFA" evidence="1">
    <location>
        <begin position="318"/>
        <end position="483"/>
    </location>
</feature>
<name>Q6LJM7_PHOPR</name>
<dbReference type="PANTHER" id="PTHR36846">
    <property type="entry name" value="PROTEIN VIAA"/>
    <property type="match status" value="1"/>
</dbReference>
<proteinExistence type="predicted"/>
<evidence type="ECO:0000313" key="2">
    <source>
        <dbReference type="EMBL" id="CAG22503.1"/>
    </source>
</evidence>
<dbReference type="AlphaFoldDB" id="Q6LJM7"/>
<dbReference type="HOGENOM" id="CLU_022130_1_0_6"/>
<evidence type="ECO:0000313" key="3">
    <source>
        <dbReference type="Proteomes" id="UP000000593"/>
    </source>
</evidence>
<keyword evidence="3" id="KW-1185">Reference proteome</keyword>
<dbReference type="InterPro" id="IPR002035">
    <property type="entry name" value="VWF_A"/>
</dbReference>
<dbReference type="STRING" id="298386.PBPRB0630"/>
<evidence type="ECO:0000259" key="1">
    <source>
        <dbReference type="SMART" id="SM00327"/>
    </source>
</evidence>
<dbReference type="EMBL" id="CR378677">
    <property type="protein sequence ID" value="CAG22503.1"/>
    <property type="molecule type" value="Genomic_DNA"/>
</dbReference>
<dbReference type="GO" id="GO:0005829">
    <property type="term" value="C:cytosol"/>
    <property type="evidence" value="ECO:0007669"/>
    <property type="project" value="TreeGrafter"/>
</dbReference>
<dbReference type="RefSeq" id="WP_011220719.1">
    <property type="nucleotide sequence ID" value="NC_006371.1"/>
</dbReference>
<protein>
    <recommendedName>
        <fullName evidence="1">VWFA domain-containing protein</fullName>
    </recommendedName>
</protein>
<dbReference type="SUPFAM" id="SSF53300">
    <property type="entry name" value="vWA-like"/>
    <property type="match status" value="1"/>
</dbReference>
<organism evidence="2 3">
    <name type="scientific">Photobacterium profundum (strain SS9)</name>
    <dbReference type="NCBI Taxonomy" id="298386"/>
    <lineage>
        <taxon>Bacteria</taxon>
        <taxon>Pseudomonadati</taxon>
        <taxon>Pseudomonadota</taxon>
        <taxon>Gammaproteobacteria</taxon>
        <taxon>Vibrionales</taxon>
        <taxon>Vibrionaceae</taxon>
        <taxon>Photobacterium</taxon>
    </lineage>
</organism>
<dbReference type="Gene3D" id="3.40.50.410">
    <property type="entry name" value="von Willebrand factor, type A domain"/>
    <property type="match status" value="1"/>
</dbReference>
<dbReference type="SMART" id="SM00327">
    <property type="entry name" value="VWA"/>
    <property type="match status" value="1"/>
</dbReference>
<accession>Q6LJM7</accession>
<dbReference type="Pfam" id="PF13519">
    <property type="entry name" value="VWA_2"/>
    <property type="match status" value="1"/>
</dbReference>
<sequence>MFNDYFDITGLVSRYQPMIKDNPDLDFAIKQQLSDCTQGLKLELIKSNPYTEIELALLNAELEFDEKAATSVRFKNDIISYQRFISQAQLPSDKKYWLKELTVLDDKVNKLNQQKRKITAIKTKHNHLLTHWRKQYDKAHSKWQLEAIRQFQEKFLSELNDWLEQIKILSEVVESLGLEPGYLLDFSEGKLTLSDVEKLKKWAEYLPNDEGVKSLCEMLGKLRQVTLSDKIETIKKTINMPEMVFDGDSKQEIVGLKLGKDLEHVLPSELALMSDPETSILFDLKYLESSLMCFDMAGISIDHAEQVVEQSIQKEDKKGPMVICIDTSGSMHGSPETIAKALSLYLTTQAKKEQRDCYLINISTSIEILDLSQGYSLSSLLTFLQKSFHGGTDVAPAMRHGINIMKNDAYENADMLIISDFVMSSLPNDCLELVEQQRIKGNRFYSLCIGNAFMTNRLKTHFDSEWVYNPSNSSITELIKFQNDVIDSAIII</sequence>
<dbReference type="PANTHER" id="PTHR36846:SF1">
    <property type="entry name" value="PROTEIN VIAA"/>
    <property type="match status" value="1"/>
</dbReference>
<gene>
    <name evidence="2" type="ordered locus">PBPRB0630</name>
</gene>
<dbReference type="KEGG" id="ppr:PBPRB0630"/>
<dbReference type="eggNOG" id="COG2425">
    <property type="taxonomic scope" value="Bacteria"/>
</dbReference>